<reference evidence="1" key="1">
    <citation type="journal article" date="2020" name="Nature">
        <title>Giant virus diversity and host interactions through global metagenomics.</title>
        <authorList>
            <person name="Schulz F."/>
            <person name="Roux S."/>
            <person name="Paez-Espino D."/>
            <person name="Jungbluth S."/>
            <person name="Walsh D.A."/>
            <person name="Denef V.J."/>
            <person name="McMahon K.D."/>
            <person name="Konstantinidis K.T."/>
            <person name="Eloe-Fadrosh E.A."/>
            <person name="Kyrpides N.C."/>
            <person name="Woyke T."/>
        </authorList>
    </citation>
    <scope>NUCLEOTIDE SEQUENCE</scope>
    <source>
        <strain evidence="1">GVMAG-M-3300023184-177</strain>
    </source>
</reference>
<evidence type="ECO:0000313" key="1">
    <source>
        <dbReference type="EMBL" id="QHT84325.1"/>
    </source>
</evidence>
<accession>A0A6C0HVY3</accession>
<dbReference type="EMBL" id="MN740017">
    <property type="protein sequence ID" value="QHT84325.1"/>
    <property type="molecule type" value="Genomic_DNA"/>
</dbReference>
<proteinExistence type="predicted"/>
<sequence length="183" mass="20991">MSTIENKTQTTLKPQQRTKAGRTLLVKPSNNTFATSLFDELEGLTSKHHIVKSDSHFLIFSSAKEALQALKKLKSTKNARVKFAQYRIFFKMDGLVDTTDYNSVKNTHTELVKKIGGDVLYYRLYRKDNKFIGCGDMTIDTKEAFDKLIGSEEDSLKQFKFDSVSGTHFRYKKTTNENEDETH</sequence>
<organism evidence="1">
    <name type="scientific">viral metagenome</name>
    <dbReference type="NCBI Taxonomy" id="1070528"/>
    <lineage>
        <taxon>unclassified sequences</taxon>
        <taxon>metagenomes</taxon>
        <taxon>organismal metagenomes</taxon>
    </lineage>
</organism>
<name>A0A6C0HVY3_9ZZZZ</name>
<dbReference type="AlphaFoldDB" id="A0A6C0HVY3"/>
<protein>
    <submittedName>
        <fullName evidence="1">Uncharacterized protein</fullName>
    </submittedName>
</protein>